<evidence type="ECO:0000256" key="2">
    <source>
        <dbReference type="ARBA" id="ARBA00022679"/>
    </source>
</evidence>
<keyword evidence="6 11" id="KW-0695">RNA-directed DNA polymerase</keyword>
<evidence type="ECO:0000313" key="12">
    <source>
        <dbReference type="Proteomes" id="UP000275749"/>
    </source>
</evidence>
<comment type="similarity">
    <text evidence="8">Belongs to the bacterial reverse transcriptase family.</text>
</comment>
<evidence type="ECO:0000256" key="6">
    <source>
        <dbReference type="ARBA" id="ARBA00022918"/>
    </source>
</evidence>
<dbReference type="GO" id="GO:0051607">
    <property type="term" value="P:defense response to virus"/>
    <property type="evidence" value="ECO:0007669"/>
    <property type="project" value="UniProtKB-KW"/>
</dbReference>
<gene>
    <name evidence="11" type="ORF">EDD41_0489</name>
</gene>
<keyword evidence="4" id="KW-0479">Metal-binding</keyword>
<evidence type="ECO:0000313" key="11">
    <source>
        <dbReference type="EMBL" id="ROR53348.1"/>
    </source>
</evidence>
<dbReference type="CDD" id="cd03487">
    <property type="entry name" value="RT_Bac_retron_II"/>
    <property type="match status" value="1"/>
</dbReference>
<name>A0A3N1ZRK8_9ACTN</name>
<comment type="caution">
    <text evidence="11">The sequence shown here is derived from an EMBL/GenBank/DDBJ whole genome shotgun (WGS) entry which is preliminary data.</text>
</comment>
<dbReference type="InterPro" id="IPR000123">
    <property type="entry name" value="Reverse_transcriptase_msDNA"/>
</dbReference>
<evidence type="ECO:0000256" key="4">
    <source>
        <dbReference type="ARBA" id="ARBA00022723"/>
    </source>
</evidence>
<keyword evidence="7" id="KW-0051">Antiviral defense</keyword>
<dbReference type="PANTHER" id="PTHR34047">
    <property type="entry name" value="NUCLEAR INTRON MATURASE 1, MITOCHONDRIAL-RELATED"/>
    <property type="match status" value="1"/>
</dbReference>
<proteinExistence type="inferred from homology"/>
<dbReference type="InterPro" id="IPR043502">
    <property type="entry name" value="DNA/RNA_pol_sf"/>
</dbReference>
<dbReference type="GO" id="GO:0003723">
    <property type="term" value="F:RNA binding"/>
    <property type="evidence" value="ECO:0007669"/>
    <property type="project" value="InterPro"/>
</dbReference>
<keyword evidence="2" id="KW-0808">Transferase</keyword>
<comment type="catalytic activity">
    <reaction evidence="9">
        <text>DNA(n) + a 2'-deoxyribonucleoside 5'-triphosphate = DNA(n+1) + diphosphate</text>
        <dbReference type="Rhea" id="RHEA:22508"/>
        <dbReference type="Rhea" id="RHEA-COMP:17339"/>
        <dbReference type="Rhea" id="RHEA-COMP:17340"/>
        <dbReference type="ChEBI" id="CHEBI:33019"/>
        <dbReference type="ChEBI" id="CHEBI:61560"/>
        <dbReference type="ChEBI" id="CHEBI:173112"/>
        <dbReference type="EC" id="2.7.7.49"/>
    </reaction>
</comment>
<evidence type="ECO:0000259" key="10">
    <source>
        <dbReference type="PROSITE" id="PS50878"/>
    </source>
</evidence>
<evidence type="ECO:0000256" key="5">
    <source>
        <dbReference type="ARBA" id="ARBA00022842"/>
    </source>
</evidence>
<evidence type="ECO:0000256" key="3">
    <source>
        <dbReference type="ARBA" id="ARBA00022695"/>
    </source>
</evidence>
<dbReference type="GO" id="GO:0046872">
    <property type="term" value="F:metal ion binding"/>
    <property type="evidence" value="ECO:0007669"/>
    <property type="project" value="UniProtKB-KW"/>
</dbReference>
<protein>
    <recommendedName>
        <fullName evidence="1">RNA-directed DNA polymerase</fullName>
        <ecNumber evidence="1">2.7.7.49</ecNumber>
    </recommendedName>
</protein>
<reference evidence="11 12" key="1">
    <citation type="submission" date="2018-11" db="EMBL/GenBank/DDBJ databases">
        <title>Sequencing the genomes of 1000 actinobacteria strains.</title>
        <authorList>
            <person name="Klenk H.-P."/>
        </authorList>
    </citation>
    <scope>NUCLEOTIDE SEQUENCE [LARGE SCALE GENOMIC DNA]</scope>
    <source>
        <strain evidence="11 12">DSM 10546</strain>
    </source>
</reference>
<sequence length="376" mass="41856">MSIDAPHLYRKAALAAGRSNAAVEATLSRAHTTALRGAVPIFSLGHLARLSNVDYQFLHDVVCRKVDPYQSITMRKPSGKIRPISAPNQELKAVQQVILYRALRNLDPNPSSFAYTKNLSVLDCAKRHVGARWVIKMDLRDFFSSVDERSAYRTFIKRGYASLMAFEMARICTRDRSPRRGAREYVDRYPRIPGYACGSVGMLPQGAPTSGALANEAARPLDRKLASLAASSGGIYTRYSDDLAFSWAQDVDRSHLHGFVSNVTELCALQGFSVHRRKTRILSPGSRKVILGLLVDESSVRLLPEFKRRVDNHIRCVAKFGASKHAEERGFMSIFEMVNHVDGCLAYSHGIEPGWTEVRNTKWKEALSKSGIQSAT</sequence>
<evidence type="ECO:0000256" key="7">
    <source>
        <dbReference type="ARBA" id="ARBA00023118"/>
    </source>
</evidence>
<dbReference type="PROSITE" id="PS50878">
    <property type="entry name" value="RT_POL"/>
    <property type="match status" value="1"/>
</dbReference>
<evidence type="ECO:0000256" key="8">
    <source>
        <dbReference type="ARBA" id="ARBA00034120"/>
    </source>
</evidence>
<dbReference type="InterPro" id="IPR051083">
    <property type="entry name" value="GrpII_Intron_Splice-Mob/Def"/>
</dbReference>
<dbReference type="EC" id="2.7.7.49" evidence="1"/>
<keyword evidence="5" id="KW-0460">Magnesium</keyword>
<dbReference type="Pfam" id="PF00078">
    <property type="entry name" value="RVT_1"/>
    <property type="match status" value="1"/>
</dbReference>
<dbReference type="SUPFAM" id="SSF56672">
    <property type="entry name" value="DNA/RNA polymerases"/>
    <property type="match status" value="1"/>
</dbReference>
<feature type="domain" description="Reverse transcriptase" evidence="10">
    <location>
        <begin position="55"/>
        <end position="295"/>
    </location>
</feature>
<accession>A0A3N1ZRK8</accession>
<evidence type="ECO:0000256" key="1">
    <source>
        <dbReference type="ARBA" id="ARBA00012493"/>
    </source>
</evidence>
<dbReference type="PRINTS" id="PR00866">
    <property type="entry name" value="RNADNAPOLMS"/>
</dbReference>
<organism evidence="11 12">
    <name type="scientific">Luteococcus japonicus</name>
    <dbReference type="NCBI Taxonomy" id="33984"/>
    <lineage>
        <taxon>Bacteria</taxon>
        <taxon>Bacillati</taxon>
        <taxon>Actinomycetota</taxon>
        <taxon>Actinomycetes</taxon>
        <taxon>Propionibacteriales</taxon>
        <taxon>Propionibacteriaceae</taxon>
        <taxon>Luteococcus</taxon>
    </lineage>
</organism>
<keyword evidence="3" id="KW-0548">Nucleotidyltransferase</keyword>
<dbReference type="Proteomes" id="UP000275749">
    <property type="component" value="Unassembled WGS sequence"/>
</dbReference>
<dbReference type="AlphaFoldDB" id="A0A3N1ZRK8"/>
<evidence type="ECO:0000256" key="9">
    <source>
        <dbReference type="ARBA" id="ARBA00048173"/>
    </source>
</evidence>
<dbReference type="GO" id="GO:0003964">
    <property type="term" value="F:RNA-directed DNA polymerase activity"/>
    <property type="evidence" value="ECO:0007669"/>
    <property type="project" value="UniProtKB-KW"/>
</dbReference>
<dbReference type="PANTHER" id="PTHR34047:SF7">
    <property type="entry name" value="RNA-DIRECTED DNA POLYMERASE"/>
    <property type="match status" value="1"/>
</dbReference>
<dbReference type="EMBL" id="RKHG01000001">
    <property type="protein sequence ID" value="ROR53348.1"/>
    <property type="molecule type" value="Genomic_DNA"/>
</dbReference>
<dbReference type="InterPro" id="IPR000477">
    <property type="entry name" value="RT_dom"/>
</dbReference>